<comment type="caution">
    <text evidence="2">The sequence shown here is derived from an EMBL/GenBank/DDBJ whole genome shotgun (WGS) entry which is preliminary data.</text>
</comment>
<protein>
    <submittedName>
        <fullName evidence="2">Uncharacterized protein</fullName>
    </submittedName>
</protein>
<evidence type="ECO:0000256" key="1">
    <source>
        <dbReference type="SAM" id="MobiDB-lite"/>
    </source>
</evidence>
<evidence type="ECO:0000313" key="2">
    <source>
        <dbReference type="EMBL" id="KAK7122032.1"/>
    </source>
</evidence>
<feature type="compositionally biased region" description="Basic and acidic residues" evidence="1">
    <location>
        <begin position="45"/>
        <end position="61"/>
    </location>
</feature>
<organism evidence="2 3">
    <name type="scientific">Phoxinus phoxinus</name>
    <name type="common">Eurasian minnow</name>
    <dbReference type="NCBI Taxonomy" id="58324"/>
    <lineage>
        <taxon>Eukaryota</taxon>
        <taxon>Metazoa</taxon>
        <taxon>Chordata</taxon>
        <taxon>Craniata</taxon>
        <taxon>Vertebrata</taxon>
        <taxon>Euteleostomi</taxon>
        <taxon>Actinopterygii</taxon>
        <taxon>Neopterygii</taxon>
        <taxon>Teleostei</taxon>
        <taxon>Ostariophysi</taxon>
        <taxon>Cypriniformes</taxon>
        <taxon>Leuciscidae</taxon>
        <taxon>Phoxininae</taxon>
        <taxon>Phoxinus</taxon>
    </lineage>
</organism>
<dbReference type="Proteomes" id="UP001364617">
    <property type="component" value="Unassembled WGS sequence"/>
</dbReference>
<feature type="region of interest" description="Disordered" evidence="1">
    <location>
        <begin position="89"/>
        <end position="133"/>
    </location>
</feature>
<name>A0AAN9C6H4_9TELE</name>
<dbReference type="AlphaFoldDB" id="A0AAN9C6H4"/>
<feature type="compositionally biased region" description="Polar residues" evidence="1">
    <location>
        <begin position="23"/>
        <end position="41"/>
    </location>
</feature>
<feature type="compositionally biased region" description="Polar residues" evidence="1">
    <location>
        <begin position="108"/>
        <end position="123"/>
    </location>
</feature>
<sequence length="133" mass="14627">MSGDKGPADNIELDVLSLKKPNKSASPGPSHVSLGNESLSGLLTLKEKTPQPRLINRKDSDFSLPSGLSMKSHESMIYPVNFSGDPIHTELKQIHRTDSDFSLPSDLSMKSGQSMDDPNNFSREPTRTELKYV</sequence>
<evidence type="ECO:0000313" key="3">
    <source>
        <dbReference type="Proteomes" id="UP001364617"/>
    </source>
</evidence>
<proteinExistence type="predicted"/>
<feature type="compositionally biased region" description="Basic and acidic residues" evidence="1">
    <location>
        <begin position="89"/>
        <end position="99"/>
    </location>
</feature>
<feature type="compositionally biased region" description="Basic and acidic residues" evidence="1">
    <location>
        <begin position="124"/>
        <end position="133"/>
    </location>
</feature>
<reference evidence="2 3" key="1">
    <citation type="submission" date="2024-02" db="EMBL/GenBank/DDBJ databases">
        <title>Chromosome-level genome assembly of the Eurasian Minnow (Phoxinus phoxinus).</title>
        <authorList>
            <person name="Oriowo T.O."/>
            <person name="Martin S."/>
            <person name="Stange M."/>
            <person name="Chrysostomakis Y."/>
            <person name="Brown T."/>
            <person name="Winkler S."/>
            <person name="Kukowka S."/>
            <person name="Myers E.W."/>
            <person name="Bohne A."/>
        </authorList>
    </citation>
    <scope>NUCLEOTIDE SEQUENCE [LARGE SCALE GENOMIC DNA]</scope>
    <source>
        <strain evidence="2">ZFMK-TIS-60720</strain>
        <tissue evidence="2">Whole Organism</tissue>
    </source>
</reference>
<accession>A0AAN9C6H4</accession>
<dbReference type="EMBL" id="JAYKXH010000025">
    <property type="protein sequence ID" value="KAK7122032.1"/>
    <property type="molecule type" value="Genomic_DNA"/>
</dbReference>
<feature type="region of interest" description="Disordered" evidence="1">
    <location>
        <begin position="1"/>
        <end position="68"/>
    </location>
</feature>
<gene>
    <name evidence="2" type="ORF">R3I93_022973</name>
</gene>
<keyword evidence="3" id="KW-1185">Reference proteome</keyword>